<organism evidence="1 2">
    <name type="scientific">Streptomyces scopuliridis</name>
    <dbReference type="NCBI Taxonomy" id="452529"/>
    <lineage>
        <taxon>Bacteria</taxon>
        <taxon>Bacillati</taxon>
        <taxon>Actinomycetota</taxon>
        <taxon>Actinomycetes</taxon>
        <taxon>Kitasatosporales</taxon>
        <taxon>Streptomycetaceae</taxon>
        <taxon>Streptomyces</taxon>
    </lineage>
</organism>
<evidence type="ECO:0000313" key="1">
    <source>
        <dbReference type="EMBL" id="WSB98294.1"/>
    </source>
</evidence>
<proteinExistence type="predicted"/>
<sequence length="138" mass="15007">MDERRWRAVLVGPGDRVSLGGVWRTVKATQTDRYATGGLAVIFIFEEGRPARRPATELLPVIPRADWSLVEETAGAAPVYELECVHCADRCEPTNEPSGRTAWPIDHSGLNQGHDVFRSVVTSVLRVVPHAPGGPVNG</sequence>
<accession>A0ACD4ZIT9</accession>
<dbReference type="EMBL" id="CP109109">
    <property type="protein sequence ID" value="WSB98294.1"/>
    <property type="molecule type" value="Genomic_DNA"/>
</dbReference>
<name>A0ACD4ZIT9_9ACTN</name>
<dbReference type="Proteomes" id="UP001348369">
    <property type="component" value="Chromosome"/>
</dbReference>
<gene>
    <name evidence="1" type="ORF">OG835_15535</name>
</gene>
<keyword evidence="2" id="KW-1185">Reference proteome</keyword>
<protein>
    <submittedName>
        <fullName evidence="1">Uncharacterized protein</fullName>
    </submittedName>
</protein>
<evidence type="ECO:0000313" key="2">
    <source>
        <dbReference type="Proteomes" id="UP001348369"/>
    </source>
</evidence>
<reference evidence="1" key="1">
    <citation type="submission" date="2022-10" db="EMBL/GenBank/DDBJ databases">
        <title>The complete genomes of actinobacterial strains from the NBC collection.</title>
        <authorList>
            <person name="Joergensen T.S."/>
            <person name="Alvarez Arevalo M."/>
            <person name="Sterndorff E.B."/>
            <person name="Faurdal D."/>
            <person name="Vuksanovic O."/>
            <person name="Mourched A.-S."/>
            <person name="Charusanti P."/>
            <person name="Shaw S."/>
            <person name="Blin K."/>
            <person name="Weber T."/>
        </authorList>
    </citation>
    <scope>NUCLEOTIDE SEQUENCE</scope>
    <source>
        <strain evidence="1">NBC 01771</strain>
    </source>
</reference>